<dbReference type="FunFam" id="2.60.120.200:FF:000070">
    <property type="entry name" value="Serum amyloid P-component"/>
    <property type="match status" value="2"/>
</dbReference>
<comment type="similarity">
    <text evidence="24">Belongs to the pentraxin family.</text>
</comment>
<dbReference type="SMART" id="SM00159">
    <property type="entry name" value="PTX"/>
    <property type="match status" value="4"/>
</dbReference>
<dbReference type="Pfam" id="PF01794">
    <property type="entry name" value="Ferric_reduct"/>
    <property type="match status" value="1"/>
</dbReference>
<feature type="domain" description="Pentraxin (PTX)" evidence="29">
    <location>
        <begin position="450"/>
        <end position="658"/>
    </location>
</feature>
<evidence type="ECO:0000256" key="8">
    <source>
        <dbReference type="ARBA" id="ARBA00022496"/>
    </source>
</evidence>
<comment type="similarity">
    <text evidence="6">Belongs to the STEAP family.</text>
</comment>
<gene>
    <name evidence="30" type="ORF">F7725_018527</name>
</gene>
<dbReference type="FunFam" id="3.40.50.720:FF:000051">
    <property type="entry name" value="STEAP2 metalloreductase"/>
    <property type="match status" value="1"/>
</dbReference>
<evidence type="ECO:0000256" key="28">
    <source>
        <dbReference type="SAM" id="Phobius"/>
    </source>
</evidence>
<keyword evidence="22 28" id="KW-0472">Membrane</keyword>
<dbReference type="Gene3D" id="2.60.120.200">
    <property type="match status" value="5"/>
</dbReference>
<feature type="transmembrane region" description="Helical" evidence="28">
    <location>
        <begin position="438"/>
        <end position="460"/>
    </location>
</feature>
<evidence type="ECO:0000256" key="3">
    <source>
        <dbReference type="ARBA" id="ARBA00001974"/>
    </source>
</evidence>
<keyword evidence="10" id="KW-0285">Flavoprotein</keyword>
<comment type="caution">
    <text evidence="30">The sequence shown here is derived from an EMBL/GenBank/DDBJ whole genome shotgun (WGS) entry which is preliminary data.</text>
</comment>
<dbReference type="InterPro" id="IPR001759">
    <property type="entry name" value="PTX_dom"/>
</dbReference>
<keyword evidence="17 28" id="KW-1133">Transmembrane helix</keyword>
<dbReference type="Pfam" id="PF00354">
    <property type="entry name" value="Pentaxin"/>
    <property type="match status" value="5"/>
</dbReference>
<dbReference type="GO" id="GO:0046872">
    <property type="term" value="F:metal ion binding"/>
    <property type="evidence" value="ECO:0007669"/>
    <property type="project" value="UniProtKB-KW"/>
</dbReference>
<keyword evidence="8" id="KW-0410">Iron transport</keyword>
<dbReference type="SUPFAM" id="SSF51735">
    <property type="entry name" value="NAD(P)-binding Rossmann-fold domains"/>
    <property type="match status" value="1"/>
</dbReference>
<feature type="domain" description="Pentraxin (PTX)" evidence="29">
    <location>
        <begin position="1309"/>
        <end position="1391"/>
    </location>
</feature>
<evidence type="ECO:0000256" key="24">
    <source>
        <dbReference type="ARBA" id="ARBA00038102"/>
    </source>
</evidence>
<accession>A0A7J5XRU1</accession>
<feature type="transmembrane region" description="Helical" evidence="28">
    <location>
        <begin position="263"/>
        <end position="288"/>
    </location>
</feature>
<protein>
    <recommendedName>
        <fullName evidence="29">Pentraxin (PTX) domain-containing protein</fullName>
    </recommendedName>
</protein>
<evidence type="ECO:0000256" key="7">
    <source>
        <dbReference type="ARBA" id="ARBA00022448"/>
    </source>
</evidence>
<evidence type="ECO:0000313" key="30">
    <source>
        <dbReference type="EMBL" id="KAF3839810.1"/>
    </source>
</evidence>
<dbReference type="InterPro" id="IPR036291">
    <property type="entry name" value="NAD(P)-bd_dom_sf"/>
</dbReference>
<keyword evidence="11 28" id="KW-0812">Transmembrane</keyword>
<keyword evidence="20" id="KW-0186">Copper</keyword>
<dbReference type="PANTHER" id="PTHR45869:SF7">
    <property type="entry name" value="C-REACTIVE PROTEIN"/>
    <property type="match status" value="1"/>
</dbReference>
<evidence type="ECO:0000256" key="11">
    <source>
        <dbReference type="ARBA" id="ARBA00022692"/>
    </source>
</evidence>
<evidence type="ECO:0000256" key="5">
    <source>
        <dbReference type="ARBA" id="ARBA00004613"/>
    </source>
</evidence>
<keyword evidence="14" id="KW-0967">Endosome</keyword>
<dbReference type="PRINTS" id="PR00895">
    <property type="entry name" value="PENTAXIN"/>
</dbReference>
<evidence type="ECO:0000256" key="4">
    <source>
        <dbReference type="ARBA" id="ARBA00004337"/>
    </source>
</evidence>
<proteinExistence type="inferred from homology"/>
<evidence type="ECO:0000256" key="16">
    <source>
        <dbReference type="ARBA" id="ARBA00022837"/>
    </source>
</evidence>
<keyword evidence="12" id="KW-0479">Metal-binding</keyword>
<comment type="cofactor">
    <cofactor evidence="2">
        <name>heme b</name>
        <dbReference type="ChEBI" id="CHEBI:60344"/>
    </cofactor>
</comment>
<keyword evidence="31" id="KW-1185">Reference proteome</keyword>
<evidence type="ECO:0000256" key="13">
    <source>
        <dbReference type="ARBA" id="ARBA00022729"/>
    </source>
</evidence>
<keyword evidence="23" id="KW-1015">Disulfide bond</keyword>
<keyword evidence="9" id="KW-0964">Secreted</keyword>
<dbReference type="Gene3D" id="3.40.50.720">
    <property type="entry name" value="NAD(P)-binding Rossmann-like Domain"/>
    <property type="match status" value="1"/>
</dbReference>
<evidence type="ECO:0000256" key="23">
    <source>
        <dbReference type="ARBA" id="ARBA00023157"/>
    </source>
</evidence>
<keyword evidence="7" id="KW-0813">Transport</keyword>
<keyword evidence="16" id="KW-0106">Calcium</keyword>
<evidence type="ECO:0000256" key="25">
    <source>
        <dbReference type="ARBA" id="ARBA00048958"/>
    </source>
</evidence>
<reference evidence="30 31" key="1">
    <citation type="submission" date="2020-03" db="EMBL/GenBank/DDBJ databases">
        <title>Dissostichus mawsoni Genome sequencing and assembly.</title>
        <authorList>
            <person name="Park H."/>
        </authorList>
    </citation>
    <scope>NUCLEOTIDE SEQUENCE [LARGE SCALE GENOMIC DNA]</scope>
    <source>
        <strain evidence="30">DM0001</strain>
        <tissue evidence="30">Muscle</tissue>
    </source>
</reference>
<evidence type="ECO:0000256" key="1">
    <source>
        <dbReference type="ARBA" id="ARBA00001913"/>
    </source>
</evidence>
<comment type="caution">
    <text evidence="27">Lacks conserved residue(s) required for the propagation of feature annotation.</text>
</comment>
<sequence length="1391" mass="156178">MCQTVAMSVDSSVSKEVKPESVLLCPLGTTAAPEQKLLCIFGTGDLGRSLGQRLLQCGYRVVYGSRRPNSCGPLPRGTKAMNHEAAAMSAALVFVCVHRENYDFLEALAPQLKGKVLVDVSNNLKKNLYPESNAEYLQRLIPGAHVVKAFNTLSAWSLQNGPSDANRQVVYLCGNSVQAKQAVEEMATKLGFAALDRGSLSAAGELEDFPLQLFPEWRMPLRVAVGLTAFFFFYLLVRDVVYTYVEQGKDISFRIMVSLANKVFPSVSLIMLALCYLPGVIAAFLQLYRGTKYRRFPDWLDRWMLCRKQLGLIALGFAFLHVFYTLIIPIRSILCEIQDICSTISQIRENRTSVFDTTTAWRADSFYSMGILGFGLYVLLGISSLPSVSNALSWREFSFIQSKLGYLTVFFCTFHTYLYGWDKFLHPKSYKWFTPPGYLLSLVVPSVLIVLKLLLLLPCVDRSLTRIRQGWERTDPEDDSKMFTFPQQTNTARVTLTTSTVRFNAATTNSNAFLVYWDATNTEMEPHIKDQKTEYGGCDYKPGTWHSICSTWDSVTGLVQLWCDGRPSSRRFITSGPISGSTITILGQEQDSHGGGFDSKQCFVGMMSDVHMWDYTLSACEIQKYVDELNFTPGNVLNWSALDFQITGRMALYLLLLMLTACAATPQDLSGKMFTFPQESNTAYVQLTPNGLDFGAITVCLRTITDLNRNHALFSLSAPPSDNAFLIFKSNADEIIIYVHAKPETFGGEDYKVNTWHSICSTWDSVTGVAQLWLDNKPFIRKYVGGARIINPVIIIGQEQDSHGGGFDKTQSFVGMISDVHMWDYTLSACEIQKYMVDRNLTPGNVLNWKELDYRTYGRMEFVLLLLMLTACAAMEFVLLLLMVTACAAVTQDLNGKMFTFPQESNTAYVKLTPNGLDFGAITVCLRTVTDLNRSHALFSLSAPLSDNAFLIFKSTADGIQIYVHDKPETFGGEDYKVNTWHSICSTWDSVTGVAQLWLDNKPFIRKYVGGARIRNPVIIIGQEQDSHGGGFDKTQSFVGMISDVHMWDYTLSACEIQKYMVDRNLTPGNVLNWKELDYRTYGRVLTEQKTTCSYLTGKMFTFPQESSTAYVKLTPKRLDFGAITVCLRTVTDLNRSHALFSLSAPPSDNAFLIFKSTADGIQIYVHGQAETFGGEDYKVNTWHSICSTWDSVTGVAQLWLDNKPFIRKYVGGARIRNPSIIIGQEQDSHGGGFDKTQSFVGMISDVHMWDYTLSACEIQKYMVDRNLTPGNVLNWKELDYRTYGRVLTEQKQLAHVQNKYKQIYKYLTGKMFTFPQESNTSYVKLTPKRLDFGAITVCLRTVTDLNRSHALFSLSAPLSDNAFLIFKSTADGIQIYVHGNPGNFGERTTK</sequence>
<comment type="catalytic activity">
    <reaction evidence="25">
        <text>2 Cu(+) + NADP(+) + H(+) = 2 Cu(2+) + NADPH</text>
        <dbReference type="Rhea" id="RHEA:71771"/>
        <dbReference type="ChEBI" id="CHEBI:15378"/>
        <dbReference type="ChEBI" id="CHEBI:29036"/>
        <dbReference type="ChEBI" id="CHEBI:49552"/>
        <dbReference type="ChEBI" id="CHEBI:57783"/>
        <dbReference type="ChEBI" id="CHEBI:58349"/>
    </reaction>
    <physiologicalReaction direction="right-to-left" evidence="25">
        <dbReference type="Rhea" id="RHEA:71773"/>
    </physiologicalReaction>
</comment>
<dbReference type="PROSITE" id="PS51828">
    <property type="entry name" value="PTX_2"/>
    <property type="match status" value="5"/>
</dbReference>
<evidence type="ECO:0000313" key="31">
    <source>
        <dbReference type="Proteomes" id="UP000518266"/>
    </source>
</evidence>
<dbReference type="InterPro" id="IPR051005">
    <property type="entry name" value="Pentraxin_domain"/>
</dbReference>
<evidence type="ECO:0000259" key="29">
    <source>
        <dbReference type="PROSITE" id="PS51828"/>
    </source>
</evidence>
<evidence type="ECO:0000256" key="21">
    <source>
        <dbReference type="ARBA" id="ARBA00023065"/>
    </source>
</evidence>
<feature type="transmembrane region" description="Helical" evidence="28">
    <location>
        <begin position="397"/>
        <end position="418"/>
    </location>
</feature>
<comment type="cofactor">
    <cofactor evidence="3">
        <name>FAD</name>
        <dbReference type="ChEBI" id="CHEBI:57692"/>
    </cofactor>
</comment>
<dbReference type="GO" id="GO:0006826">
    <property type="term" value="P:iron ion transport"/>
    <property type="evidence" value="ECO:0007669"/>
    <property type="project" value="UniProtKB-KW"/>
</dbReference>
<feature type="domain" description="Pentraxin (PTX)" evidence="29">
    <location>
        <begin position="895"/>
        <end position="1093"/>
    </location>
</feature>
<dbReference type="InterPro" id="IPR013320">
    <property type="entry name" value="ConA-like_dom_sf"/>
</dbReference>
<keyword evidence="13" id="KW-0732">Signal</keyword>
<dbReference type="Proteomes" id="UP000518266">
    <property type="component" value="Unassembled WGS sequence"/>
</dbReference>
<evidence type="ECO:0000256" key="2">
    <source>
        <dbReference type="ARBA" id="ARBA00001970"/>
    </source>
</evidence>
<evidence type="ECO:0000256" key="9">
    <source>
        <dbReference type="ARBA" id="ARBA00022525"/>
    </source>
</evidence>
<name>A0A7J5XRU1_DISMA</name>
<keyword evidence="18" id="KW-0560">Oxidoreductase</keyword>
<dbReference type="InterPro" id="IPR013130">
    <property type="entry name" value="Fe3_Rdtase_TM_dom"/>
</dbReference>
<evidence type="ECO:0000256" key="14">
    <source>
        <dbReference type="ARBA" id="ARBA00022753"/>
    </source>
</evidence>
<feature type="transmembrane region" description="Helical" evidence="28">
    <location>
        <begin position="309"/>
        <end position="330"/>
    </location>
</feature>
<keyword evidence="15" id="KW-0274">FAD</keyword>
<dbReference type="OrthoDB" id="550646at2759"/>
<dbReference type="GO" id="GO:0016491">
    <property type="term" value="F:oxidoreductase activity"/>
    <property type="evidence" value="ECO:0007669"/>
    <property type="project" value="UniProtKB-KW"/>
</dbReference>
<feature type="domain" description="Pentraxin (PTX)" evidence="29">
    <location>
        <begin position="670"/>
        <end position="869"/>
    </location>
</feature>
<organism evidence="30 31">
    <name type="scientific">Dissostichus mawsoni</name>
    <name type="common">Antarctic cod</name>
    <dbReference type="NCBI Taxonomy" id="36200"/>
    <lineage>
        <taxon>Eukaryota</taxon>
        <taxon>Metazoa</taxon>
        <taxon>Chordata</taxon>
        <taxon>Craniata</taxon>
        <taxon>Vertebrata</taxon>
        <taxon>Euteleostomi</taxon>
        <taxon>Actinopterygii</taxon>
        <taxon>Neopterygii</taxon>
        <taxon>Teleostei</taxon>
        <taxon>Neoteleostei</taxon>
        <taxon>Acanthomorphata</taxon>
        <taxon>Eupercaria</taxon>
        <taxon>Perciformes</taxon>
        <taxon>Notothenioidei</taxon>
        <taxon>Nototheniidae</taxon>
        <taxon>Dissostichus</taxon>
    </lineage>
</organism>
<feature type="transmembrane region" description="Helical" evidence="28">
    <location>
        <begin position="862"/>
        <end position="884"/>
    </location>
</feature>
<evidence type="ECO:0000256" key="20">
    <source>
        <dbReference type="ARBA" id="ARBA00023008"/>
    </source>
</evidence>
<evidence type="ECO:0000256" key="15">
    <source>
        <dbReference type="ARBA" id="ARBA00022827"/>
    </source>
</evidence>
<dbReference type="EMBL" id="JAAKFY010000021">
    <property type="protein sequence ID" value="KAF3839810.1"/>
    <property type="molecule type" value="Genomic_DNA"/>
</dbReference>
<dbReference type="GO" id="GO:0005576">
    <property type="term" value="C:extracellular region"/>
    <property type="evidence" value="ECO:0007669"/>
    <property type="project" value="UniProtKB-SubCell"/>
</dbReference>
<evidence type="ECO:0000256" key="19">
    <source>
        <dbReference type="ARBA" id="ARBA00023004"/>
    </source>
</evidence>
<dbReference type="GO" id="GO:0010008">
    <property type="term" value="C:endosome membrane"/>
    <property type="evidence" value="ECO:0007669"/>
    <property type="project" value="UniProtKB-SubCell"/>
</dbReference>
<keyword evidence="21" id="KW-0406">Ion transport</keyword>
<evidence type="ECO:0000256" key="22">
    <source>
        <dbReference type="ARBA" id="ARBA00023136"/>
    </source>
</evidence>
<comment type="cofactor">
    <cofactor evidence="1">
        <name>Ca(2+)</name>
        <dbReference type="ChEBI" id="CHEBI:29108"/>
    </cofactor>
</comment>
<comment type="catalytic activity">
    <reaction evidence="26">
        <text>2 Fe(2+) + NADP(+) + H(+) = 2 Fe(3+) + NADPH</text>
        <dbReference type="Rhea" id="RHEA:71767"/>
        <dbReference type="ChEBI" id="CHEBI:15378"/>
        <dbReference type="ChEBI" id="CHEBI:29033"/>
        <dbReference type="ChEBI" id="CHEBI:29034"/>
        <dbReference type="ChEBI" id="CHEBI:57783"/>
        <dbReference type="ChEBI" id="CHEBI:58349"/>
    </reaction>
    <physiologicalReaction direction="right-to-left" evidence="26">
        <dbReference type="Rhea" id="RHEA:71769"/>
    </physiologicalReaction>
</comment>
<evidence type="ECO:0000256" key="10">
    <source>
        <dbReference type="ARBA" id="ARBA00022630"/>
    </source>
</evidence>
<evidence type="ECO:0000256" key="6">
    <source>
        <dbReference type="ARBA" id="ARBA00007729"/>
    </source>
</evidence>
<feature type="transmembrane region" description="Helical" evidence="28">
    <location>
        <begin position="366"/>
        <end position="385"/>
    </location>
</feature>
<evidence type="ECO:0000256" key="12">
    <source>
        <dbReference type="ARBA" id="ARBA00022723"/>
    </source>
</evidence>
<evidence type="ECO:0000256" key="26">
    <source>
        <dbReference type="ARBA" id="ARBA00049387"/>
    </source>
</evidence>
<evidence type="ECO:0000256" key="18">
    <source>
        <dbReference type="ARBA" id="ARBA00023002"/>
    </source>
</evidence>
<feature type="transmembrane region" description="Helical" evidence="28">
    <location>
        <begin position="219"/>
        <end position="237"/>
    </location>
</feature>
<evidence type="ECO:0000256" key="27">
    <source>
        <dbReference type="PROSITE-ProRule" id="PRU01172"/>
    </source>
</evidence>
<dbReference type="Pfam" id="PF03807">
    <property type="entry name" value="F420_oxidored"/>
    <property type="match status" value="1"/>
</dbReference>
<dbReference type="InterPro" id="IPR028939">
    <property type="entry name" value="P5C_Rdtase_cat_N"/>
</dbReference>
<comment type="subcellular location">
    <subcellularLocation>
        <location evidence="4">Endosome membrane</location>
        <topology evidence="4">Multi-pass membrane protein</topology>
    </subcellularLocation>
    <subcellularLocation>
        <location evidence="5">Secreted</location>
    </subcellularLocation>
</comment>
<dbReference type="SUPFAM" id="SSF49899">
    <property type="entry name" value="Concanavalin A-like lectins/glucanases"/>
    <property type="match status" value="4"/>
</dbReference>
<evidence type="ECO:0000256" key="17">
    <source>
        <dbReference type="ARBA" id="ARBA00022989"/>
    </source>
</evidence>
<feature type="domain" description="Pentraxin (PTX)" evidence="29">
    <location>
        <begin position="1097"/>
        <end position="1295"/>
    </location>
</feature>
<keyword evidence="19" id="KW-0408">Iron</keyword>
<dbReference type="PANTHER" id="PTHR45869">
    <property type="entry name" value="C-REACTIVE PROTEIN-RELATED"/>
    <property type="match status" value="1"/>
</dbReference>